<dbReference type="GO" id="GO:0005524">
    <property type="term" value="F:ATP binding"/>
    <property type="evidence" value="ECO:0007669"/>
    <property type="project" value="UniProtKB-KW"/>
</dbReference>
<dbReference type="KEGG" id="bcai:K788_0006076"/>
<dbReference type="GO" id="GO:0000155">
    <property type="term" value="F:phosphorelay sensor kinase activity"/>
    <property type="evidence" value="ECO:0007669"/>
    <property type="project" value="InterPro"/>
</dbReference>
<evidence type="ECO:0000256" key="8">
    <source>
        <dbReference type="ARBA" id="ARBA00023012"/>
    </source>
</evidence>
<organism evidence="14 15">
    <name type="scientific">Paraburkholderia caribensis MBA4</name>
    <dbReference type="NCBI Taxonomy" id="1323664"/>
    <lineage>
        <taxon>Bacteria</taxon>
        <taxon>Pseudomonadati</taxon>
        <taxon>Pseudomonadota</taxon>
        <taxon>Betaproteobacteria</taxon>
        <taxon>Burkholderiales</taxon>
        <taxon>Burkholderiaceae</taxon>
        <taxon>Paraburkholderia</taxon>
    </lineage>
</organism>
<evidence type="ECO:0000256" key="1">
    <source>
        <dbReference type="ARBA" id="ARBA00000085"/>
    </source>
</evidence>
<gene>
    <name evidence="14" type="ORF">K788_0006076</name>
</gene>
<evidence type="ECO:0000256" key="4">
    <source>
        <dbReference type="ARBA" id="ARBA00022679"/>
    </source>
</evidence>
<reference evidence="14 15" key="1">
    <citation type="journal article" date="2014" name="Genome Announc.">
        <title>Draft Genome Sequence of the Haloacid-Degrading Burkholderia caribensis Strain MBA4.</title>
        <authorList>
            <person name="Pan Y."/>
            <person name="Kong K.F."/>
            <person name="Tsang J.S."/>
        </authorList>
    </citation>
    <scope>NUCLEOTIDE SEQUENCE [LARGE SCALE GENOMIC DNA]</scope>
    <source>
        <strain evidence="14 15">MBA4</strain>
        <plasmid evidence="15">Plasmid</plasmid>
    </source>
</reference>
<dbReference type="InterPro" id="IPR036890">
    <property type="entry name" value="HATPase_C_sf"/>
</dbReference>
<sequence>MLRSGKDHGCAGWRGEMALRIRDFDWSRTSLGPIDDWSSSLRAAVQLVLASPVPLVMLWGRAGHMVYNDAYAVFAGGRHPFLLGSPVEEGWPEIADFNRNVVDTCLAGGTLSYKDKELVLFRNGAAEDVWMDLYYSPVVEDDGAPAGVIAVVIETSERVIAERRQQEAEAALLKLTRNLEQRVADAVTARVELEEQLRQSQKMEAIGALTGGVAHDFNNVLQAISGNLQVLALQEKNNENVQKRVTAAASAVERGGKLSSQLLAFARRQPLSPTVINPGRIFDTLGDLLQRALGESISVQMTLSANPWLIQADRNQLENAVLNLAINARDALDGEGQISVIGENVVLTASDVTGAEIAAGEYLRITVRDEGVGMSPEVLERACEPFFTTKGEGQGTGLGLSMVFGFVRQSGGHLSILSEIGRGTSVQMHFPRSAVAEGTLSEFSLASHVGGNEIILVVEDDASVRATSAELLRELGYEVVEAVNGDAALALLQSGVKVDLVLTDVVMPGAVKSADLAAWARSRTPPVPVLFTSGHTRDIISKNNILAPGVKLLRKPYLPETLSRMVRAVLAESTRPG</sequence>
<dbReference type="SUPFAM" id="SSF55874">
    <property type="entry name" value="ATPase domain of HSP90 chaperone/DNA topoisomerase II/histidine kinase"/>
    <property type="match status" value="1"/>
</dbReference>
<dbReference type="InterPro" id="IPR003594">
    <property type="entry name" value="HATPase_dom"/>
</dbReference>
<keyword evidence="7" id="KW-0067">ATP-binding</keyword>
<protein>
    <recommendedName>
        <fullName evidence="2">histidine kinase</fullName>
        <ecNumber evidence="2">2.7.13.3</ecNumber>
    </recommendedName>
</protein>
<keyword evidence="10" id="KW-0175">Coiled coil</keyword>
<feature type="modified residue" description="4-aspartylphosphate" evidence="9">
    <location>
        <position position="504"/>
    </location>
</feature>
<keyword evidence="4" id="KW-0808">Transferase</keyword>
<keyword evidence="8" id="KW-0902">Two-component regulatory system</keyword>
<geneLocation type="plasmid" evidence="15"/>
<dbReference type="SUPFAM" id="SSF52172">
    <property type="entry name" value="CheY-like"/>
    <property type="match status" value="1"/>
</dbReference>
<dbReference type="InterPro" id="IPR003661">
    <property type="entry name" value="HisK_dim/P_dom"/>
</dbReference>
<evidence type="ECO:0000259" key="11">
    <source>
        <dbReference type="PROSITE" id="PS50109"/>
    </source>
</evidence>
<dbReference type="EMBL" id="CP012748">
    <property type="protein sequence ID" value="ALL71516.1"/>
    <property type="molecule type" value="Genomic_DNA"/>
</dbReference>
<evidence type="ECO:0000256" key="7">
    <source>
        <dbReference type="ARBA" id="ARBA00022840"/>
    </source>
</evidence>
<comment type="catalytic activity">
    <reaction evidence="1">
        <text>ATP + protein L-histidine = ADP + protein N-phospho-L-histidine.</text>
        <dbReference type="EC" id="2.7.13.3"/>
    </reaction>
</comment>
<dbReference type="EC" id="2.7.13.3" evidence="2"/>
<dbReference type="CDD" id="cd00082">
    <property type="entry name" value="HisKA"/>
    <property type="match status" value="1"/>
</dbReference>
<dbReference type="SMART" id="SM00387">
    <property type="entry name" value="HATPase_c"/>
    <property type="match status" value="1"/>
</dbReference>
<evidence type="ECO:0000256" key="2">
    <source>
        <dbReference type="ARBA" id="ARBA00012438"/>
    </source>
</evidence>
<dbReference type="Pfam" id="PF00072">
    <property type="entry name" value="Response_reg"/>
    <property type="match status" value="1"/>
</dbReference>
<dbReference type="InterPro" id="IPR001789">
    <property type="entry name" value="Sig_transdc_resp-reg_receiver"/>
</dbReference>
<keyword evidence="6" id="KW-0418">Kinase</keyword>
<dbReference type="Gene3D" id="3.30.450.20">
    <property type="entry name" value="PAS domain"/>
    <property type="match status" value="1"/>
</dbReference>
<feature type="domain" description="Response regulatory" evidence="12">
    <location>
        <begin position="454"/>
        <end position="570"/>
    </location>
</feature>
<keyword evidence="14" id="KW-0614">Plasmid</keyword>
<dbReference type="PANTHER" id="PTHR43065:SF46">
    <property type="entry name" value="C4-DICARBOXYLATE TRANSPORT SENSOR PROTEIN DCTB"/>
    <property type="match status" value="1"/>
</dbReference>
<dbReference type="PROSITE" id="PS50110">
    <property type="entry name" value="RESPONSE_REGULATORY"/>
    <property type="match status" value="1"/>
</dbReference>
<dbReference type="Gene3D" id="3.30.565.10">
    <property type="entry name" value="Histidine kinase-like ATPase, C-terminal domain"/>
    <property type="match status" value="1"/>
</dbReference>
<dbReference type="Gene3D" id="3.40.50.2300">
    <property type="match status" value="1"/>
</dbReference>
<dbReference type="PROSITE" id="PS50113">
    <property type="entry name" value="PAC"/>
    <property type="match status" value="1"/>
</dbReference>
<evidence type="ECO:0000313" key="14">
    <source>
        <dbReference type="EMBL" id="ALL71516.1"/>
    </source>
</evidence>
<dbReference type="Pfam" id="PF00512">
    <property type="entry name" value="HisKA"/>
    <property type="match status" value="1"/>
</dbReference>
<evidence type="ECO:0000256" key="10">
    <source>
        <dbReference type="SAM" id="Coils"/>
    </source>
</evidence>
<dbReference type="PANTHER" id="PTHR43065">
    <property type="entry name" value="SENSOR HISTIDINE KINASE"/>
    <property type="match status" value="1"/>
</dbReference>
<dbReference type="Gene3D" id="1.10.287.130">
    <property type="match status" value="1"/>
</dbReference>
<evidence type="ECO:0000256" key="6">
    <source>
        <dbReference type="ARBA" id="ARBA00022777"/>
    </source>
</evidence>
<dbReference type="InterPro" id="IPR005467">
    <property type="entry name" value="His_kinase_dom"/>
</dbReference>
<evidence type="ECO:0000259" key="12">
    <source>
        <dbReference type="PROSITE" id="PS50110"/>
    </source>
</evidence>
<feature type="domain" description="Histidine kinase" evidence="11">
    <location>
        <begin position="212"/>
        <end position="434"/>
    </location>
</feature>
<keyword evidence="3 9" id="KW-0597">Phosphoprotein</keyword>
<feature type="coiled-coil region" evidence="10">
    <location>
        <begin position="158"/>
        <end position="196"/>
    </location>
</feature>
<dbReference type="Proteomes" id="UP000019146">
    <property type="component" value="Plasmid unnamed"/>
</dbReference>
<name>A0A0P0RR16_9BURK</name>
<dbReference type="InterPro" id="IPR036097">
    <property type="entry name" value="HisK_dim/P_sf"/>
</dbReference>
<evidence type="ECO:0000313" key="15">
    <source>
        <dbReference type="Proteomes" id="UP000019146"/>
    </source>
</evidence>
<dbReference type="Pfam" id="PF02518">
    <property type="entry name" value="HATPase_c"/>
    <property type="match status" value="1"/>
</dbReference>
<evidence type="ECO:0000256" key="3">
    <source>
        <dbReference type="ARBA" id="ARBA00022553"/>
    </source>
</evidence>
<evidence type="ECO:0000256" key="9">
    <source>
        <dbReference type="PROSITE-ProRule" id="PRU00169"/>
    </source>
</evidence>
<dbReference type="PROSITE" id="PS50109">
    <property type="entry name" value="HIS_KIN"/>
    <property type="match status" value="1"/>
</dbReference>
<proteinExistence type="predicted"/>
<dbReference type="InterPro" id="IPR004358">
    <property type="entry name" value="Sig_transdc_His_kin-like_C"/>
</dbReference>
<feature type="domain" description="PAC" evidence="13">
    <location>
        <begin position="114"/>
        <end position="167"/>
    </location>
</feature>
<dbReference type="SMART" id="SM00448">
    <property type="entry name" value="REC"/>
    <property type="match status" value="1"/>
</dbReference>
<dbReference type="SUPFAM" id="SSF47384">
    <property type="entry name" value="Homodimeric domain of signal transducing histidine kinase"/>
    <property type="match status" value="1"/>
</dbReference>
<dbReference type="SMART" id="SM00388">
    <property type="entry name" value="HisKA"/>
    <property type="match status" value="1"/>
</dbReference>
<evidence type="ECO:0000256" key="5">
    <source>
        <dbReference type="ARBA" id="ARBA00022741"/>
    </source>
</evidence>
<accession>A0A0P0RR16</accession>
<dbReference type="InterPro" id="IPR011006">
    <property type="entry name" value="CheY-like_superfamily"/>
</dbReference>
<keyword evidence="5" id="KW-0547">Nucleotide-binding</keyword>
<dbReference type="AlphaFoldDB" id="A0A0P0RR16"/>
<evidence type="ECO:0000259" key="13">
    <source>
        <dbReference type="PROSITE" id="PS50113"/>
    </source>
</evidence>
<dbReference type="InterPro" id="IPR000700">
    <property type="entry name" value="PAS-assoc_C"/>
</dbReference>
<dbReference type="PRINTS" id="PR00344">
    <property type="entry name" value="BCTRLSENSOR"/>
</dbReference>